<keyword evidence="1" id="KW-0436">Ligase</keyword>
<dbReference type="Proteomes" id="UP000240728">
    <property type="component" value="Unassembled WGS sequence"/>
</dbReference>
<dbReference type="PROSITE" id="PS50975">
    <property type="entry name" value="ATP_GRASP"/>
    <property type="match status" value="1"/>
</dbReference>
<dbReference type="Pfam" id="PF02655">
    <property type="entry name" value="ATP-grasp_3"/>
    <property type="match status" value="1"/>
</dbReference>
<dbReference type="InterPro" id="IPR003806">
    <property type="entry name" value="ATP-grasp_PylC-type"/>
</dbReference>
<dbReference type="GO" id="GO:0005524">
    <property type="term" value="F:ATP binding"/>
    <property type="evidence" value="ECO:0007669"/>
    <property type="project" value="UniProtKB-UniRule"/>
</dbReference>
<protein>
    <recommendedName>
        <fullName evidence="5">ATP-grasp domain-containing protein</fullName>
    </recommendedName>
</protein>
<dbReference type="GO" id="GO:0046872">
    <property type="term" value="F:metal ion binding"/>
    <property type="evidence" value="ECO:0007669"/>
    <property type="project" value="InterPro"/>
</dbReference>
<comment type="caution">
    <text evidence="6">The sequence shown here is derived from an EMBL/GenBank/DDBJ whole genome shotgun (WGS) entry which is preliminary data.</text>
</comment>
<dbReference type="Pfam" id="PF21360">
    <property type="entry name" value="PylC-like_N"/>
    <property type="match status" value="1"/>
</dbReference>
<evidence type="ECO:0000256" key="1">
    <source>
        <dbReference type="ARBA" id="ARBA00022598"/>
    </source>
</evidence>
<feature type="domain" description="ATP-grasp" evidence="5">
    <location>
        <begin position="121"/>
        <end position="289"/>
    </location>
</feature>
<evidence type="ECO:0000256" key="3">
    <source>
        <dbReference type="ARBA" id="ARBA00022840"/>
    </source>
</evidence>
<evidence type="ECO:0000313" key="7">
    <source>
        <dbReference type="Proteomes" id="UP000240728"/>
    </source>
</evidence>
<dbReference type="Gene3D" id="3.40.50.20">
    <property type="match status" value="1"/>
</dbReference>
<dbReference type="SUPFAM" id="SSF56059">
    <property type="entry name" value="Glutathione synthetase ATP-binding domain-like"/>
    <property type="match status" value="1"/>
</dbReference>
<evidence type="ECO:0000256" key="4">
    <source>
        <dbReference type="PROSITE-ProRule" id="PRU00409"/>
    </source>
</evidence>
<dbReference type="EMBL" id="PYOZ01000005">
    <property type="protein sequence ID" value="PSX44988.1"/>
    <property type="molecule type" value="Genomic_DNA"/>
</dbReference>
<dbReference type="PANTHER" id="PTHR43585">
    <property type="entry name" value="FUMIPYRROLE BIOSYNTHESIS PROTEIN C"/>
    <property type="match status" value="1"/>
</dbReference>
<evidence type="ECO:0000256" key="2">
    <source>
        <dbReference type="ARBA" id="ARBA00022741"/>
    </source>
</evidence>
<dbReference type="InterPro" id="IPR048764">
    <property type="entry name" value="PylC_N"/>
</dbReference>
<dbReference type="Gene3D" id="3.30.1490.20">
    <property type="entry name" value="ATP-grasp fold, A domain"/>
    <property type="match status" value="1"/>
</dbReference>
<dbReference type="InterPro" id="IPR011761">
    <property type="entry name" value="ATP-grasp"/>
</dbReference>
<organism evidence="6 7">
    <name type="scientific">Photobacterium kishitanii</name>
    <dbReference type="NCBI Taxonomy" id="318456"/>
    <lineage>
        <taxon>Bacteria</taxon>
        <taxon>Pseudomonadati</taxon>
        <taxon>Pseudomonadota</taxon>
        <taxon>Gammaproteobacteria</taxon>
        <taxon>Vibrionales</taxon>
        <taxon>Vibrionaceae</taxon>
        <taxon>Photobacterium</taxon>
    </lineage>
</organism>
<keyword evidence="2 4" id="KW-0547">Nucleotide-binding</keyword>
<keyword evidence="3 4" id="KW-0067">ATP-binding</keyword>
<name>A0AAX0YVY0_9GAMM</name>
<accession>A0AAX0YVY0</accession>
<dbReference type="NCBIfam" id="NF009402">
    <property type="entry name" value="PRK12767.1-1"/>
    <property type="match status" value="1"/>
</dbReference>
<evidence type="ECO:0000259" key="5">
    <source>
        <dbReference type="PROSITE" id="PS50975"/>
    </source>
</evidence>
<proteinExistence type="predicted"/>
<evidence type="ECO:0000313" key="6">
    <source>
        <dbReference type="EMBL" id="PSX44988.1"/>
    </source>
</evidence>
<keyword evidence="7" id="KW-1185">Reference proteome</keyword>
<dbReference type="InterPro" id="IPR052032">
    <property type="entry name" value="ATP-dep_AA_Ligase"/>
</dbReference>
<dbReference type="InterPro" id="IPR013815">
    <property type="entry name" value="ATP_grasp_subdomain_1"/>
</dbReference>
<gene>
    <name evidence="6" type="ORF">C0W53_10435</name>
</gene>
<sequence>MLINILVTGVGGGVGQGIIKSLKLINDLDINIISADMSSLASGLYGGDFCHLVPAASSSNYFDKIAEICSQHNIDYYFPGTDVELLACTKSASEIKEKLGVNIIVSPLNVIEIADDKLKTVQFLAQHGFYYPNTWLPNEVNLESMTYPMIVKPRIGCRSIGVHVVHTSFEAQSAIDSLNDPILQEYIDGDEYTCTVAVSKGIVSDVLCLKRDLRAGDTFRAFPQKNIVIEEYVRSIALALKINGSCNFQLRLANGIPKLFEINSRFSGTTPFCSYLGFNPVEFCLKHELDMPYHSEINYNKIIVRHWCEVVLDHSEIEMLNKNKQGKISSAVVSTML</sequence>
<reference evidence="6 7" key="1">
    <citation type="submission" date="2018-01" db="EMBL/GenBank/DDBJ databases">
        <title>Whole genome sequencing of Histamine producing bacteria.</title>
        <authorList>
            <person name="Butler K."/>
        </authorList>
    </citation>
    <scope>NUCLEOTIDE SEQUENCE [LARGE SCALE GENOMIC DNA]</scope>
    <source>
        <strain evidence="6 7">A1-4</strain>
    </source>
</reference>
<dbReference type="GO" id="GO:0016874">
    <property type="term" value="F:ligase activity"/>
    <property type="evidence" value="ECO:0007669"/>
    <property type="project" value="UniProtKB-KW"/>
</dbReference>
<dbReference type="AlphaFoldDB" id="A0AAX0YVY0"/>
<dbReference type="Gene3D" id="3.30.470.20">
    <property type="entry name" value="ATP-grasp fold, B domain"/>
    <property type="match status" value="1"/>
</dbReference>
<dbReference type="PANTHER" id="PTHR43585:SF2">
    <property type="entry name" value="ATP-GRASP ENZYME FSQD"/>
    <property type="match status" value="1"/>
</dbReference>